<evidence type="ECO:0000313" key="2">
    <source>
        <dbReference type="Proteomes" id="UP000694892"/>
    </source>
</evidence>
<accession>A0A974CF03</accession>
<sequence>MTYYFSSLYVKNMLFFSSLFFPLHKKCFIPELVLKCVMKTRKELNLIMIRMFYNETILQMMEWETC</sequence>
<protein>
    <submittedName>
        <fullName evidence="1">Uncharacterized protein</fullName>
    </submittedName>
</protein>
<dbReference type="AlphaFoldDB" id="A0A974CF03"/>
<organism evidence="1 2">
    <name type="scientific">Xenopus laevis</name>
    <name type="common">African clawed frog</name>
    <dbReference type="NCBI Taxonomy" id="8355"/>
    <lineage>
        <taxon>Eukaryota</taxon>
        <taxon>Metazoa</taxon>
        <taxon>Chordata</taxon>
        <taxon>Craniata</taxon>
        <taxon>Vertebrata</taxon>
        <taxon>Euteleostomi</taxon>
        <taxon>Amphibia</taxon>
        <taxon>Batrachia</taxon>
        <taxon>Anura</taxon>
        <taxon>Pipoidea</taxon>
        <taxon>Pipidae</taxon>
        <taxon>Xenopodinae</taxon>
        <taxon>Xenopus</taxon>
        <taxon>Xenopus</taxon>
    </lineage>
</organism>
<dbReference type="Proteomes" id="UP000694892">
    <property type="component" value="Chromosome 7L"/>
</dbReference>
<proteinExistence type="predicted"/>
<dbReference type="EMBL" id="CM004478">
    <property type="protein sequence ID" value="OCT71964.1"/>
    <property type="molecule type" value="Genomic_DNA"/>
</dbReference>
<evidence type="ECO:0000313" key="1">
    <source>
        <dbReference type="EMBL" id="OCT71964.1"/>
    </source>
</evidence>
<reference evidence="2" key="1">
    <citation type="journal article" date="2016" name="Nature">
        <title>Genome evolution in the allotetraploid frog Xenopus laevis.</title>
        <authorList>
            <person name="Session A.M."/>
            <person name="Uno Y."/>
            <person name="Kwon T."/>
            <person name="Chapman J.A."/>
            <person name="Toyoda A."/>
            <person name="Takahashi S."/>
            <person name="Fukui A."/>
            <person name="Hikosaka A."/>
            <person name="Suzuki A."/>
            <person name="Kondo M."/>
            <person name="van Heeringen S.J."/>
            <person name="Quigley I."/>
            <person name="Heinz S."/>
            <person name="Ogino H."/>
            <person name="Ochi H."/>
            <person name="Hellsten U."/>
            <person name="Lyons J.B."/>
            <person name="Simakov O."/>
            <person name="Putnam N."/>
            <person name="Stites J."/>
            <person name="Kuroki Y."/>
            <person name="Tanaka T."/>
            <person name="Michiue T."/>
            <person name="Watanabe M."/>
            <person name="Bogdanovic O."/>
            <person name="Lister R."/>
            <person name="Georgiou G."/>
            <person name="Paranjpe S.S."/>
            <person name="van Kruijsbergen I."/>
            <person name="Shu S."/>
            <person name="Carlson J."/>
            <person name="Kinoshita T."/>
            <person name="Ohta Y."/>
            <person name="Mawaribuchi S."/>
            <person name="Jenkins J."/>
            <person name="Grimwood J."/>
            <person name="Schmutz J."/>
            <person name="Mitros T."/>
            <person name="Mozaffari S.V."/>
            <person name="Suzuki Y."/>
            <person name="Haramoto Y."/>
            <person name="Yamamoto T.S."/>
            <person name="Takagi C."/>
            <person name="Heald R."/>
            <person name="Miller K."/>
            <person name="Haudenschild C."/>
            <person name="Kitzman J."/>
            <person name="Nakayama T."/>
            <person name="Izutsu Y."/>
            <person name="Robert J."/>
            <person name="Fortriede J."/>
            <person name="Burns K."/>
            <person name="Lotay V."/>
            <person name="Karimi K."/>
            <person name="Yasuoka Y."/>
            <person name="Dichmann D.S."/>
            <person name="Flajnik M.F."/>
            <person name="Houston D.W."/>
            <person name="Shendure J."/>
            <person name="DuPasquier L."/>
            <person name="Vize P.D."/>
            <person name="Zorn A.M."/>
            <person name="Ito M."/>
            <person name="Marcotte E.M."/>
            <person name="Wallingford J.B."/>
            <person name="Ito Y."/>
            <person name="Asashima M."/>
            <person name="Ueno N."/>
            <person name="Matsuda Y."/>
            <person name="Veenstra G.J."/>
            <person name="Fujiyama A."/>
            <person name="Harland R.M."/>
            <person name="Taira M."/>
            <person name="Rokhsar D.S."/>
        </authorList>
    </citation>
    <scope>NUCLEOTIDE SEQUENCE [LARGE SCALE GENOMIC DNA]</scope>
    <source>
        <strain evidence="2">J</strain>
    </source>
</reference>
<name>A0A974CF03_XENLA</name>
<gene>
    <name evidence="1" type="ORF">XELAEV_18034943mg</name>
</gene>